<dbReference type="PANTHER" id="PTHR13194:SF18">
    <property type="entry name" value="COMPLEX I INTERMEDIATE-ASSOCIATED PROTEIN 30, MITOCHONDRIAL"/>
    <property type="match status" value="1"/>
</dbReference>
<keyword evidence="4" id="KW-0143">Chaperone</keyword>
<dbReference type="InterPro" id="IPR039131">
    <property type="entry name" value="NDUFAF1"/>
</dbReference>
<dbReference type="InterPro" id="IPR008979">
    <property type="entry name" value="Galactose-bd-like_sf"/>
</dbReference>
<dbReference type="InterPro" id="IPR013857">
    <property type="entry name" value="NADH-UbQ_OxRdtase-assoc_prot30"/>
</dbReference>
<evidence type="ECO:0000313" key="6">
    <source>
        <dbReference type="Proteomes" id="UP001152795"/>
    </source>
</evidence>
<keyword evidence="3" id="KW-0496">Mitochondrion</keyword>
<dbReference type="GO" id="GO:0051082">
    <property type="term" value="F:unfolded protein binding"/>
    <property type="evidence" value="ECO:0007669"/>
    <property type="project" value="TreeGrafter"/>
</dbReference>
<protein>
    <submittedName>
        <fullName evidence="5">Uncharacterized protein</fullName>
    </submittedName>
</protein>
<evidence type="ECO:0000256" key="3">
    <source>
        <dbReference type="ARBA" id="ARBA00023128"/>
    </source>
</evidence>
<organism evidence="5 6">
    <name type="scientific">Paramuricea clavata</name>
    <name type="common">Red gorgonian</name>
    <name type="synonym">Violescent sea-whip</name>
    <dbReference type="NCBI Taxonomy" id="317549"/>
    <lineage>
        <taxon>Eukaryota</taxon>
        <taxon>Metazoa</taxon>
        <taxon>Cnidaria</taxon>
        <taxon>Anthozoa</taxon>
        <taxon>Octocorallia</taxon>
        <taxon>Malacalcyonacea</taxon>
        <taxon>Plexauridae</taxon>
        <taxon>Paramuricea</taxon>
    </lineage>
</organism>
<dbReference type="OrthoDB" id="42561at2759"/>
<gene>
    <name evidence="5" type="ORF">PACLA_8A020492</name>
</gene>
<comment type="subcellular location">
    <subcellularLocation>
        <location evidence="1">Mitochondrion</location>
    </subcellularLocation>
</comment>
<name>A0A6S7I6P6_PARCT</name>
<dbReference type="Proteomes" id="UP001152795">
    <property type="component" value="Unassembled WGS sequence"/>
</dbReference>
<dbReference type="Pfam" id="PF08547">
    <property type="entry name" value="CIA30"/>
    <property type="match status" value="1"/>
</dbReference>
<keyword evidence="6" id="KW-1185">Reference proteome</keyword>
<sequence>MAALKGCLRLFFAAKLSTRAASNVTLRELIVCNFKEDISLDSWTCTSDEVMGGKSMVELTRTKNGHASFCGHLSTDLPPDKVTKHSGFCTMRLNPKMNRWGTVLSTDVTSYDVMQLRLRGDGRTYMVSIQPPGYNTDDMYQAFIYTRGGPFWEEVTIPFTKFLFTTAGYLQDRQPTFHRYKTIGISIMDRINGPFCLELDYMKLRETFYQPKYFVEHAGRDLDY</sequence>
<accession>A0A6S7I6P6</accession>
<comment type="caution">
    <text evidence="5">The sequence shown here is derived from an EMBL/GenBank/DDBJ whole genome shotgun (WGS) entry which is preliminary data.</text>
</comment>
<dbReference type="GO" id="GO:0006120">
    <property type="term" value="P:mitochondrial electron transport, NADH to ubiquinone"/>
    <property type="evidence" value="ECO:0007669"/>
    <property type="project" value="TreeGrafter"/>
</dbReference>
<proteinExistence type="inferred from homology"/>
<dbReference type="AlphaFoldDB" id="A0A6S7I6P6"/>
<comment type="similarity">
    <text evidence="2">Belongs to the CIA30 family.</text>
</comment>
<dbReference type="GO" id="GO:0032981">
    <property type="term" value="P:mitochondrial respiratory chain complex I assembly"/>
    <property type="evidence" value="ECO:0007669"/>
    <property type="project" value="TreeGrafter"/>
</dbReference>
<reference evidence="5" key="1">
    <citation type="submission" date="2020-04" db="EMBL/GenBank/DDBJ databases">
        <authorList>
            <person name="Alioto T."/>
            <person name="Alioto T."/>
            <person name="Gomez Garrido J."/>
        </authorList>
    </citation>
    <scope>NUCLEOTIDE SEQUENCE</scope>
    <source>
        <strain evidence="5">A484AB</strain>
    </source>
</reference>
<dbReference type="GO" id="GO:0005739">
    <property type="term" value="C:mitochondrion"/>
    <property type="evidence" value="ECO:0007669"/>
    <property type="project" value="UniProtKB-SubCell"/>
</dbReference>
<evidence type="ECO:0000313" key="5">
    <source>
        <dbReference type="EMBL" id="CAB4012423.1"/>
    </source>
</evidence>
<evidence type="ECO:0000256" key="2">
    <source>
        <dbReference type="ARBA" id="ARBA00007884"/>
    </source>
</evidence>
<evidence type="ECO:0000256" key="4">
    <source>
        <dbReference type="ARBA" id="ARBA00023186"/>
    </source>
</evidence>
<dbReference type="SUPFAM" id="SSF49785">
    <property type="entry name" value="Galactose-binding domain-like"/>
    <property type="match status" value="1"/>
</dbReference>
<evidence type="ECO:0000256" key="1">
    <source>
        <dbReference type="ARBA" id="ARBA00004173"/>
    </source>
</evidence>
<dbReference type="EMBL" id="CACRXK020007504">
    <property type="protein sequence ID" value="CAB4012423.1"/>
    <property type="molecule type" value="Genomic_DNA"/>
</dbReference>
<dbReference type="PANTHER" id="PTHR13194">
    <property type="entry name" value="COMPLEX I INTERMEDIATE-ASSOCIATED PROTEIN 30"/>
    <property type="match status" value="1"/>
</dbReference>